<evidence type="ECO:0000313" key="2">
    <source>
        <dbReference type="EMBL" id="PZG39041.1"/>
    </source>
</evidence>
<organism evidence="2 3">
    <name type="scientific">Spongiactinospora gelatinilytica</name>
    <dbReference type="NCBI Taxonomy" id="2666298"/>
    <lineage>
        <taxon>Bacteria</taxon>
        <taxon>Bacillati</taxon>
        <taxon>Actinomycetota</taxon>
        <taxon>Actinomycetes</taxon>
        <taxon>Streptosporangiales</taxon>
        <taxon>Streptosporangiaceae</taxon>
        <taxon>Spongiactinospora</taxon>
    </lineage>
</organism>
<dbReference type="InterPro" id="IPR046036">
    <property type="entry name" value="DUF5994"/>
</dbReference>
<dbReference type="Pfam" id="PF19457">
    <property type="entry name" value="DUF5994"/>
    <property type="match status" value="1"/>
</dbReference>
<name>A0A2W2FTH1_9ACTN</name>
<keyword evidence="3" id="KW-1185">Reference proteome</keyword>
<sequence length="117" mass="11899">MRVGLHGDAWDDAPHHIPAHGRRIRVGWSRHANAHLVSLVSMGAEPIRLLVIPPDTAVGPAAAALALSVRGAPGRRPADILGAAHRTAAAGLGSPDADGPAHGENQSGNTSDQPSTA</sequence>
<evidence type="ECO:0000256" key="1">
    <source>
        <dbReference type="SAM" id="MobiDB-lite"/>
    </source>
</evidence>
<reference evidence="2 3" key="1">
    <citation type="submission" date="2018-01" db="EMBL/GenBank/DDBJ databases">
        <title>Draft genome sequence of Sphaerisporangium sp. 7K107.</title>
        <authorList>
            <person name="Sahin N."/>
            <person name="Saygin H."/>
            <person name="Ay H."/>
        </authorList>
    </citation>
    <scope>NUCLEOTIDE SEQUENCE [LARGE SCALE GENOMIC DNA]</scope>
    <source>
        <strain evidence="2 3">7K107</strain>
    </source>
</reference>
<evidence type="ECO:0000313" key="3">
    <source>
        <dbReference type="Proteomes" id="UP000248544"/>
    </source>
</evidence>
<dbReference type="EMBL" id="POUA01000207">
    <property type="protein sequence ID" value="PZG39041.1"/>
    <property type="molecule type" value="Genomic_DNA"/>
</dbReference>
<dbReference type="Proteomes" id="UP000248544">
    <property type="component" value="Unassembled WGS sequence"/>
</dbReference>
<protein>
    <submittedName>
        <fullName evidence="2">Uncharacterized protein</fullName>
    </submittedName>
</protein>
<gene>
    <name evidence="2" type="ORF">C1I98_23745</name>
</gene>
<accession>A0A2W2FTH1</accession>
<proteinExistence type="predicted"/>
<comment type="caution">
    <text evidence="2">The sequence shown here is derived from an EMBL/GenBank/DDBJ whole genome shotgun (WGS) entry which is preliminary data.</text>
</comment>
<feature type="region of interest" description="Disordered" evidence="1">
    <location>
        <begin position="86"/>
        <end position="117"/>
    </location>
</feature>
<dbReference type="AlphaFoldDB" id="A0A2W2FTH1"/>
<feature type="compositionally biased region" description="Polar residues" evidence="1">
    <location>
        <begin position="104"/>
        <end position="117"/>
    </location>
</feature>